<proteinExistence type="inferred from homology"/>
<keyword evidence="6 12" id="KW-0472">Membrane</keyword>
<sequence>MRKTCLLLLTLTGCTGIPDGVVAVEDFELSRYLGTWYEIARLDHRFERGLSDIRADYSLNSDGSVKVLNSGYSAEAGERESAEGQAEFVETPTVGRLQVSFFGPFYGAYNIIALDKPGYRYAMIAGPDRDYLWILARDPQLPAATLKALVDQARTLGFATDQLIYDRHPPSEQIP</sequence>
<dbReference type="InterPro" id="IPR002446">
    <property type="entry name" value="Lipocalin_bac"/>
</dbReference>
<evidence type="ECO:0000313" key="14">
    <source>
        <dbReference type="EMBL" id="OAI14960.1"/>
    </source>
</evidence>
<dbReference type="EMBL" id="LUUK01000196">
    <property type="protein sequence ID" value="OAI14960.1"/>
    <property type="molecule type" value="Genomic_DNA"/>
</dbReference>
<keyword evidence="7" id="KW-0564">Palmitate</keyword>
<dbReference type="CDD" id="cd19438">
    <property type="entry name" value="lipocalin_Blc-like"/>
    <property type="match status" value="1"/>
</dbReference>
<name>A0A177ND38_9GAMM</name>
<reference evidence="15" key="1">
    <citation type="submission" date="2016-03" db="EMBL/GenBank/DDBJ databases">
        <authorList>
            <person name="Heylen K."/>
            <person name="De Vos P."/>
            <person name="Vekeman B."/>
        </authorList>
    </citation>
    <scope>NUCLEOTIDE SEQUENCE [LARGE SCALE GENOMIC DNA]</scope>
    <source>
        <strain evidence="15">R-45383</strain>
    </source>
</reference>
<dbReference type="PANTHER" id="PTHR10612">
    <property type="entry name" value="APOLIPOPROTEIN D"/>
    <property type="match status" value="1"/>
</dbReference>
<dbReference type="PIRSF" id="PIRSF036893">
    <property type="entry name" value="Lipocalin_ApoD"/>
    <property type="match status" value="1"/>
</dbReference>
<keyword evidence="15" id="KW-1185">Reference proteome</keyword>
<gene>
    <name evidence="14" type="ORF">A1355_11830</name>
</gene>
<keyword evidence="9 12" id="KW-0449">Lipoprotein</keyword>
<keyword evidence="8 12" id="KW-0998">Cell outer membrane</keyword>
<comment type="function">
    <text evidence="10 12">Involved in the storage or transport of lipids necessary for membrane maintenance under stressful conditions. Displays a binding preference for lysophospholipids.</text>
</comment>
<dbReference type="InterPro" id="IPR047202">
    <property type="entry name" value="Lipocalin_Blc-like_dom"/>
</dbReference>
<evidence type="ECO:0000256" key="10">
    <source>
        <dbReference type="ARBA" id="ARBA00057024"/>
    </source>
</evidence>
<accession>A0A177ND38</accession>
<dbReference type="Proteomes" id="UP000077628">
    <property type="component" value="Unassembled WGS sequence"/>
</dbReference>
<dbReference type="Pfam" id="PF08212">
    <property type="entry name" value="Lipocalin_2"/>
    <property type="match status" value="1"/>
</dbReference>
<dbReference type="OrthoDB" id="9793905at2"/>
<comment type="similarity">
    <text evidence="2 12">Belongs to the calycin superfamily. Lipocalin family.</text>
</comment>
<organism evidence="14 15">
    <name type="scientific">Methylomonas koyamae</name>
    <dbReference type="NCBI Taxonomy" id="702114"/>
    <lineage>
        <taxon>Bacteria</taxon>
        <taxon>Pseudomonadati</taxon>
        <taxon>Pseudomonadota</taxon>
        <taxon>Gammaproteobacteria</taxon>
        <taxon>Methylococcales</taxon>
        <taxon>Methylococcaceae</taxon>
        <taxon>Methylomonas</taxon>
    </lineage>
</organism>
<evidence type="ECO:0000256" key="12">
    <source>
        <dbReference type="PIRNR" id="PIRNR036893"/>
    </source>
</evidence>
<dbReference type="PANTHER" id="PTHR10612:SF34">
    <property type="entry name" value="APOLIPOPROTEIN D"/>
    <property type="match status" value="1"/>
</dbReference>
<dbReference type="GO" id="GO:0008289">
    <property type="term" value="F:lipid binding"/>
    <property type="evidence" value="ECO:0007669"/>
    <property type="project" value="UniProtKB-UniRule"/>
</dbReference>
<keyword evidence="4" id="KW-0732">Signal</keyword>
<evidence type="ECO:0000256" key="9">
    <source>
        <dbReference type="ARBA" id="ARBA00023288"/>
    </source>
</evidence>
<dbReference type="InterPro" id="IPR022271">
    <property type="entry name" value="Lipocalin_ApoD"/>
</dbReference>
<evidence type="ECO:0000256" key="8">
    <source>
        <dbReference type="ARBA" id="ARBA00023237"/>
    </source>
</evidence>
<dbReference type="STRING" id="702114.A1355_11830"/>
<comment type="subunit">
    <text evidence="3 12">Homodimer.</text>
</comment>
<evidence type="ECO:0000313" key="15">
    <source>
        <dbReference type="Proteomes" id="UP000077628"/>
    </source>
</evidence>
<evidence type="ECO:0000259" key="13">
    <source>
        <dbReference type="Pfam" id="PF08212"/>
    </source>
</evidence>
<evidence type="ECO:0000256" key="5">
    <source>
        <dbReference type="ARBA" id="ARBA00023121"/>
    </source>
</evidence>
<comment type="subcellular location">
    <subcellularLocation>
        <location evidence="1">Cell outer membrane</location>
        <topology evidence="1">Lipid-anchor</topology>
    </subcellularLocation>
</comment>
<dbReference type="AlphaFoldDB" id="A0A177ND38"/>
<dbReference type="RefSeq" id="WP_064030852.1">
    <property type="nucleotide sequence ID" value="NZ_LUUK01000196.1"/>
</dbReference>
<protein>
    <recommendedName>
        <fullName evidence="11 12">Outer membrane lipoprotein Blc</fullName>
    </recommendedName>
</protein>
<dbReference type="InterPro" id="IPR000566">
    <property type="entry name" value="Lipocln_cytosolic_FA-bd_dom"/>
</dbReference>
<dbReference type="SUPFAM" id="SSF50814">
    <property type="entry name" value="Lipocalins"/>
    <property type="match status" value="1"/>
</dbReference>
<dbReference type="InterPro" id="IPR022272">
    <property type="entry name" value="Lipocalin_CS"/>
</dbReference>
<comment type="caution">
    <text evidence="14">The sequence shown here is derived from an EMBL/GenBank/DDBJ whole genome shotgun (WGS) entry which is preliminary data.</text>
</comment>
<dbReference type="PRINTS" id="PR01171">
    <property type="entry name" value="BCTLIPOCALIN"/>
</dbReference>
<keyword evidence="5 12" id="KW-0446">Lipid-binding</keyword>
<dbReference type="GO" id="GO:0009279">
    <property type="term" value="C:cell outer membrane"/>
    <property type="evidence" value="ECO:0007669"/>
    <property type="project" value="UniProtKB-SubCell"/>
</dbReference>
<feature type="domain" description="Lipocalin/cytosolic fatty-acid binding" evidence="13">
    <location>
        <begin position="28"/>
        <end position="165"/>
    </location>
</feature>
<evidence type="ECO:0000256" key="11">
    <source>
        <dbReference type="ARBA" id="ARBA00071217"/>
    </source>
</evidence>
<dbReference type="FunFam" id="2.40.128.20:FF:000002">
    <property type="entry name" value="Outer membrane lipoprotein Blc"/>
    <property type="match status" value="1"/>
</dbReference>
<dbReference type="InterPro" id="IPR012674">
    <property type="entry name" value="Calycin"/>
</dbReference>
<evidence type="ECO:0000256" key="6">
    <source>
        <dbReference type="ARBA" id="ARBA00023136"/>
    </source>
</evidence>
<evidence type="ECO:0000256" key="1">
    <source>
        <dbReference type="ARBA" id="ARBA00004459"/>
    </source>
</evidence>
<evidence type="ECO:0000256" key="4">
    <source>
        <dbReference type="ARBA" id="ARBA00022729"/>
    </source>
</evidence>
<dbReference type="Gene3D" id="2.40.128.20">
    <property type="match status" value="1"/>
</dbReference>
<evidence type="ECO:0000256" key="3">
    <source>
        <dbReference type="ARBA" id="ARBA00011738"/>
    </source>
</evidence>
<evidence type="ECO:0000256" key="2">
    <source>
        <dbReference type="ARBA" id="ARBA00006889"/>
    </source>
</evidence>
<dbReference type="GO" id="GO:0006950">
    <property type="term" value="P:response to stress"/>
    <property type="evidence" value="ECO:0007669"/>
    <property type="project" value="UniProtKB-ARBA"/>
</dbReference>
<dbReference type="PROSITE" id="PS00213">
    <property type="entry name" value="LIPOCALIN"/>
    <property type="match status" value="1"/>
</dbReference>
<evidence type="ECO:0000256" key="7">
    <source>
        <dbReference type="ARBA" id="ARBA00023139"/>
    </source>
</evidence>